<sequence length="385" mass="39531">MPPRVPPTSPPLTIHDAPGDYPTPRETREQAAQAQADADEAAAAARAEAEAAARASAARVAAFMAAQADFTKASAAYDDAKLTYASVKARYDEAVARATLVHGMATDAAESAARAGRVVATITRAMAQQRSGTAAVDAFLDGSGSGLLYRLGTLDKLSHLSGSLPAIKVRSVVEQQRADALLEKDRVAQEAVLAVPLDQARSGMEAAKAGFDAAKARLDSLRRASTAGVLGMSPLPAHKPDTGQLSAQGWVLPAVGAITDRFGPRPDKPLPDVGDYHYGTDIGASCDAGVYAATSGTVVSAGTLGTYGNWILIDHGNGVQTGYAHLATGETLVSVGDTVIGGQVIAGVGSTGASTGCHLHFEVRIDGSRVDPQPFLAKRGVVLGR</sequence>
<name>A0A3M8LPQ0_9MICO</name>
<evidence type="ECO:0000313" key="4">
    <source>
        <dbReference type="Proteomes" id="UP000279859"/>
    </source>
</evidence>
<comment type="caution">
    <text evidence="3">The sequence shown here is derived from an EMBL/GenBank/DDBJ whole genome shotgun (WGS) entry which is preliminary data.</text>
</comment>
<organism evidence="3 4">
    <name type="scientific">Cryobacterium tepidiphilum</name>
    <dbReference type="NCBI Taxonomy" id="2486026"/>
    <lineage>
        <taxon>Bacteria</taxon>
        <taxon>Bacillati</taxon>
        <taxon>Actinomycetota</taxon>
        <taxon>Actinomycetes</taxon>
        <taxon>Micrococcales</taxon>
        <taxon>Microbacteriaceae</taxon>
        <taxon>Cryobacterium</taxon>
    </lineage>
</organism>
<dbReference type="PANTHER" id="PTHR21666:SF270">
    <property type="entry name" value="MUREIN HYDROLASE ACTIVATOR ENVC"/>
    <property type="match status" value="1"/>
</dbReference>
<feature type="compositionally biased region" description="Pro residues" evidence="1">
    <location>
        <begin position="1"/>
        <end position="10"/>
    </location>
</feature>
<dbReference type="Pfam" id="PF01551">
    <property type="entry name" value="Peptidase_M23"/>
    <property type="match status" value="1"/>
</dbReference>
<dbReference type="InterPro" id="IPR050570">
    <property type="entry name" value="Cell_wall_metabolism_enzyme"/>
</dbReference>
<dbReference type="PANTHER" id="PTHR21666">
    <property type="entry name" value="PEPTIDASE-RELATED"/>
    <property type="match status" value="1"/>
</dbReference>
<dbReference type="GO" id="GO:0004222">
    <property type="term" value="F:metalloendopeptidase activity"/>
    <property type="evidence" value="ECO:0007669"/>
    <property type="project" value="TreeGrafter"/>
</dbReference>
<dbReference type="CDD" id="cd12797">
    <property type="entry name" value="M23_peptidase"/>
    <property type="match status" value="1"/>
</dbReference>
<dbReference type="AlphaFoldDB" id="A0A3M8LPQ0"/>
<feature type="compositionally biased region" description="Low complexity" evidence="1">
    <location>
        <begin position="30"/>
        <end position="41"/>
    </location>
</feature>
<dbReference type="InterPro" id="IPR011055">
    <property type="entry name" value="Dup_hybrid_motif"/>
</dbReference>
<keyword evidence="4" id="KW-1185">Reference proteome</keyword>
<evidence type="ECO:0000256" key="1">
    <source>
        <dbReference type="SAM" id="MobiDB-lite"/>
    </source>
</evidence>
<accession>A0A3M8LPQ0</accession>
<dbReference type="SUPFAM" id="SSF51261">
    <property type="entry name" value="Duplicated hybrid motif"/>
    <property type="match status" value="1"/>
</dbReference>
<evidence type="ECO:0000259" key="2">
    <source>
        <dbReference type="Pfam" id="PF01551"/>
    </source>
</evidence>
<feature type="region of interest" description="Disordered" evidence="1">
    <location>
        <begin position="1"/>
        <end position="41"/>
    </location>
</feature>
<gene>
    <name evidence="3" type="ORF">EEJ31_00825</name>
</gene>
<feature type="domain" description="M23ase beta-sheet core" evidence="2">
    <location>
        <begin position="276"/>
        <end position="372"/>
    </location>
</feature>
<dbReference type="Proteomes" id="UP000279859">
    <property type="component" value="Unassembled WGS sequence"/>
</dbReference>
<protein>
    <submittedName>
        <fullName evidence="3">M23 family metallopeptidase</fullName>
    </submittedName>
</protein>
<dbReference type="InterPro" id="IPR016047">
    <property type="entry name" value="M23ase_b-sheet_dom"/>
</dbReference>
<proteinExistence type="predicted"/>
<reference evidence="3 4" key="1">
    <citation type="submission" date="2018-11" db="EMBL/GenBank/DDBJ databases">
        <title>Cryobacterium sp. nov., isolated from rhizosphere soil of lettuce.</title>
        <authorList>
            <person name="Wang Y."/>
        </authorList>
    </citation>
    <scope>NUCLEOTIDE SEQUENCE [LARGE SCALE GENOMIC DNA]</scope>
    <source>
        <strain evidence="3 4">NEAU-85</strain>
    </source>
</reference>
<evidence type="ECO:0000313" key="3">
    <source>
        <dbReference type="EMBL" id="RNE67351.1"/>
    </source>
</evidence>
<dbReference type="Gene3D" id="2.70.70.10">
    <property type="entry name" value="Glucose Permease (Domain IIA)"/>
    <property type="match status" value="1"/>
</dbReference>
<dbReference type="EMBL" id="RDSR01000001">
    <property type="protein sequence ID" value="RNE67351.1"/>
    <property type="molecule type" value="Genomic_DNA"/>
</dbReference>